<organism evidence="3 4">
    <name type="scientific">Streptomyces graminofaciens</name>
    <dbReference type="NCBI Taxonomy" id="68212"/>
    <lineage>
        <taxon>Bacteria</taxon>
        <taxon>Bacillati</taxon>
        <taxon>Actinomycetota</taxon>
        <taxon>Actinomycetes</taxon>
        <taxon>Kitasatosporales</taxon>
        <taxon>Streptomycetaceae</taxon>
        <taxon>Streptomyces</taxon>
    </lineage>
</organism>
<dbReference type="InterPro" id="IPR003719">
    <property type="entry name" value="Phenazine_PhzF-like"/>
</dbReference>
<keyword evidence="4" id="KW-1185">Reference proteome</keyword>
<dbReference type="Pfam" id="PF02567">
    <property type="entry name" value="PhzC-PhzF"/>
    <property type="match status" value="1"/>
</dbReference>
<protein>
    <submittedName>
        <fullName evidence="3">Phenazine biosynthesis protein PhzF family protein</fullName>
    </submittedName>
</protein>
<name>A0ABN5W2B3_9ACTN</name>
<dbReference type="SUPFAM" id="SSF54506">
    <property type="entry name" value="Diaminopimelate epimerase-like"/>
    <property type="match status" value="1"/>
</dbReference>
<evidence type="ECO:0000313" key="3">
    <source>
        <dbReference type="EMBL" id="BBC38132.1"/>
    </source>
</evidence>
<dbReference type="Gene3D" id="3.10.310.10">
    <property type="entry name" value="Diaminopimelate Epimerase, Chain A, domain 1"/>
    <property type="match status" value="2"/>
</dbReference>
<dbReference type="PIRSF" id="PIRSF016184">
    <property type="entry name" value="PhzC_PhzF"/>
    <property type="match status" value="1"/>
</dbReference>
<evidence type="ECO:0000256" key="2">
    <source>
        <dbReference type="ARBA" id="ARBA00023235"/>
    </source>
</evidence>
<comment type="similarity">
    <text evidence="1">Belongs to the PhzF family.</text>
</comment>
<keyword evidence="2" id="KW-0413">Isomerase</keyword>
<sequence length="282" mass="29712">MACDFAGGLPSSSMRIRIVDAFTDRPFAGNPAGVLLLDAFPDDAWMQDVAREVNHAETAFTHRLPEGGEADWALRWFTPVTEVTMCGHATLATAHVLATTGAHEGPVRFDTLSGVLTATPQPDGSLTLDFPTAPLLPVEVPEGVAEALGAEPLGAFDTGPNIGDLLIELADEKTVRGLTPDHRALGRYSARGIIATARAADPVAEYDYISRCFFPNVGIDEDPVTGSAHTALAPFWSDRLGSPALTGLQASARSGLVRTTLQGDRTLLSGRAVTVIDGELLA</sequence>
<dbReference type="Proteomes" id="UP001321542">
    <property type="component" value="Chromosome"/>
</dbReference>
<proteinExistence type="inferred from homology"/>
<evidence type="ECO:0000256" key="1">
    <source>
        <dbReference type="ARBA" id="ARBA00008270"/>
    </source>
</evidence>
<gene>
    <name evidence="3" type="ORF">SGFS_094260</name>
</gene>
<accession>A0ABN5W2B3</accession>
<dbReference type="EMBL" id="AP018448">
    <property type="protein sequence ID" value="BBC38132.1"/>
    <property type="molecule type" value="Genomic_DNA"/>
</dbReference>
<evidence type="ECO:0000313" key="4">
    <source>
        <dbReference type="Proteomes" id="UP001321542"/>
    </source>
</evidence>
<dbReference type="PANTHER" id="PTHR13774:SF17">
    <property type="entry name" value="PHENAZINE BIOSYNTHESIS-LIKE DOMAIN-CONTAINING PROTEIN"/>
    <property type="match status" value="1"/>
</dbReference>
<reference evidence="3 4" key="2">
    <citation type="journal article" date="2023" name="ChemBioChem">
        <title>Acyltransferase Domain Exchange between Two Independent Type I Polyketide Synthases in the Same Producer Strain of Macrolide Antibiotics.</title>
        <authorList>
            <person name="Kudo F."/>
            <person name="Kishikawa K."/>
            <person name="Tsuboi K."/>
            <person name="Kido T."/>
            <person name="Usui T."/>
            <person name="Hashimoto J."/>
            <person name="Shin-Ya K."/>
            <person name="Miyanaga A."/>
            <person name="Eguchi T."/>
        </authorList>
    </citation>
    <scope>NUCLEOTIDE SEQUENCE [LARGE SCALE GENOMIC DNA]</scope>
    <source>
        <strain evidence="3 4">A-8890</strain>
    </source>
</reference>
<dbReference type="PANTHER" id="PTHR13774">
    <property type="entry name" value="PHENAZINE BIOSYNTHESIS PROTEIN"/>
    <property type="match status" value="1"/>
</dbReference>
<reference evidence="3 4" key="1">
    <citation type="journal article" date="2010" name="ChemBioChem">
        <title>Cloning and characterization of the biosynthetic gene cluster of 16-membered macrolide antibiotic FD-891: involvement of a dual functional cytochrome P450 monooxygenase catalyzing epoxidation and hydroxylation.</title>
        <authorList>
            <person name="Kudo F."/>
            <person name="Motegi A."/>
            <person name="Mizoue K."/>
            <person name="Eguchi T."/>
        </authorList>
    </citation>
    <scope>NUCLEOTIDE SEQUENCE [LARGE SCALE GENOMIC DNA]</scope>
    <source>
        <strain evidence="3 4">A-8890</strain>
    </source>
</reference>
<dbReference type="NCBIfam" id="TIGR00654">
    <property type="entry name" value="PhzF_family"/>
    <property type="match status" value="1"/>
</dbReference>